<reference evidence="1" key="1">
    <citation type="submission" date="2024-12" db="EMBL/GenBank/DDBJ databases">
        <title>Comparative genomics and development of molecular markers within Purpureocillium lilacinum and among Purpureocillium species.</title>
        <authorList>
            <person name="Yeh Z.-Y."/>
            <person name="Ni N.-T."/>
            <person name="Lo P.-H."/>
            <person name="Mushyakhwo K."/>
            <person name="Lin C.-F."/>
            <person name="Nai Y.-S."/>
        </authorList>
    </citation>
    <scope>NUCLEOTIDE SEQUENCE</scope>
    <source>
        <strain evidence="1">NCHU-NPUST-175</strain>
    </source>
</reference>
<proteinExistence type="predicted"/>
<dbReference type="Proteomes" id="UP001638806">
    <property type="component" value="Unassembled WGS sequence"/>
</dbReference>
<sequence>MKNVTSSSVGDMAEDSRGKTDGINAQPPTTSHVLHRSLLSDPATVVAASGSYITLSTGQRILDGCTGAAVSVIGHGSEEVQAAVREQMAKLSYAHTLAFTTGAAEALADALLKDTPYGLCKAYFVCSGSEAMDSALKLARQYHVETGNAQRTHIVARRQAFHGNTIGALSVGSNVARKAPSRARRKSHTPRVWCRSSTTSFSPRPGHRHGLYRRDGMRRDAGCATAPRGYFQGVRQLCSKYGILLILDEVMCGSGRCGTYFAFEQEGEGVYPDLLTLGKGLGGGYSPIAGVLIHEKVIRGLRQGSGSFVHGHTYQAHPVACAASLAVQKVLQRDDLVRRCAVKGRWLEEALRSELGGRRFVGDVRGRGFFWALEFVADKSSKEPFAPDLHVATRVRDEAQRRGLAVYPGTGTADGTRGDHIIVAPPYNASDAELADVVRLLKEAYEVVEEELAAVMSS</sequence>
<protein>
    <submittedName>
        <fullName evidence="1">Uncharacterized protein</fullName>
    </submittedName>
</protein>
<accession>A0ACC4DAA5</accession>
<keyword evidence="2" id="KW-1185">Reference proteome</keyword>
<gene>
    <name evidence="1" type="ORF">ACCO45_013253</name>
</gene>
<comment type="caution">
    <text evidence="1">The sequence shown here is derived from an EMBL/GenBank/DDBJ whole genome shotgun (WGS) entry which is preliminary data.</text>
</comment>
<name>A0ACC4DAA5_PURLI</name>
<evidence type="ECO:0000313" key="1">
    <source>
        <dbReference type="EMBL" id="KAL3953310.1"/>
    </source>
</evidence>
<dbReference type="EMBL" id="JBGNUJ010000012">
    <property type="protein sequence ID" value="KAL3953310.1"/>
    <property type="molecule type" value="Genomic_DNA"/>
</dbReference>
<organism evidence="1 2">
    <name type="scientific">Purpureocillium lilacinum</name>
    <name type="common">Paecilomyces lilacinus</name>
    <dbReference type="NCBI Taxonomy" id="33203"/>
    <lineage>
        <taxon>Eukaryota</taxon>
        <taxon>Fungi</taxon>
        <taxon>Dikarya</taxon>
        <taxon>Ascomycota</taxon>
        <taxon>Pezizomycotina</taxon>
        <taxon>Sordariomycetes</taxon>
        <taxon>Hypocreomycetidae</taxon>
        <taxon>Hypocreales</taxon>
        <taxon>Ophiocordycipitaceae</taxon>
        <taxon>Purpureocillium</taxon>
    </lineage>
</organism>
<evidence type="ECO:0000313" key="2">
    <source>
        <dbReference type="Proteomes" id="UP001638806"/>
    </source>
</evidence>